<dbReference type="EMBL" id="JABSTQ010009999">
    <property type="protein sequence ID" value="KAG0424257.1"/>
    <property type="molecule type" value="Genomic_DNA"/>
</dbReference>
<proteinExistence type="predicted"/>
<name>A0AC60PUI3_IXOPE</name>
<organism evidence="1 2">
    <name type="scientific">Ixodes persulcatus</name>
    <name type="common">Taiga tick</name>
    <dbReference type="NCBI Taxonomy" id="34615"/>
    <lineage>
        <taxon>Eukaryota</taxon>
        <taxon>Metazoa</taxon>
        <taxon>Ecdysozoa</taxon>
        <taxon>Arthropoda</taxon>
        <taxon>Chelicerata</taxon>
        <taxon>Arachnida</taxon>
        <taxon>Acari</taxon>
        <taxon>Parasitiformes</taxon>
        <taxon>Ixodida</taxon>
        <taxon>Ixodoidea</taxon>
        <taxon>Ixodidae</taxon>
        <taxon>Ixodinae</taxon>
        <taxon>Ixodes</taxon>
    </lineage>
</organism>
<evidence type="ECO:0000313" key="1">
    <source>
        <dbReference type="EMBL" id="KAG0424257.1"/>
    </source>
</evidence>
<dbReference type="Proteomes" id="UP000805193">
    <property type="component" value="Unassembled WGS sequence"/>
</dbReference>
<sequence>MAADKSFAEFVHLVLSSEEILYDDVGDNRSRHVQRRCFGDHLNPLEDFSDRKFLVRYRFTRATVVSILLSLLGARVFRACRPHRC</sequence>
<protein>
    <submittedName>
        <fullName evidence="1">Uncharacterized protein</fullName>
    </submittedName>
</protein>
<keyword evidence="2" id="KW-1185">Reference proteome</keyword>
<gene>
    <name evidence="1" type="ORF">HPB47_028514</name>
</gene>
<reference evidence="1 2" key="1">
    <citation type="journal article" date="2020" name="Cell">
        <title>Large-Scale Comparative Analyses of Tick Genomes Elucidate Their Genetic Diversity and Vector Capacities.</title>
        <authorList>
            <consortium name="Tick Genome and Microbiome Consortium (TIGMIC)"/>
            <person name="Jia N."/>
            <person name="Wang J."/>
            <person name="Shi W."/>
            <person name="Du L."/>
            <person name="Sun Y."/>
            <person name="Zhan W."/>
            <person name="Jiang J.F."/>
            <person name="Wang Q."/>
            <person name="Zhang B."/>
            <person name="Ji P."/>
            <person name="Bell-Sakyi L."/>
            <person name="Cui X.M."/>
            <person name="Yuan T.T."/>
            <person name="Jiang B.G."/>
            <person name="Yang W.F."/>
            <person name="Lam T.T."/>
            <person name="Chang Q.C."/>
            <person name="Ding S.J."/>
            <person name="Wang X.J."/>
            <person name="Zhu J.G."/>
            <person name="Ruan X.D."/>
            <person name="Zhao L."/>
            <person name="Wei J.T."/>
            <person name="Ye R.Z."/>
            <person name="Que T.C."/>
            <person name="Du C.H."/>
            <person name="Zhou Y.H."/>
            <person name="Cheng J.X."/>
            <person name="Dai P.F."/>
            <person name="Guo W.B."/>
            <person name="Han X.H."/>
            <person name="Huang E.J."/>
            <person name="Li L.F."/>
            <person name="Wei W."/>
            <person name="Gao Y.C."/>
            <person name="Liu J.Z."/>
            <person name="Shao H.Z."/>
            <person name="Wang X."/>
            <person name="Wang C.C."/>
            <person name="Yang T.C."/>
            <person name="Huo Q.B."/>
            <person name="Li W."/>
            <person name="Chen H.Y."/>
            <person name="Chen S.E."/>
            <person name="Zhou L.G."/>
            <person name="Ni X.B."/>
            <person name="Tian J.H."/>
            <person name="Sheng Y."/>
            <person name="Liu T."/>
            <person name="Pan Y.S."/>
            <person name="Xia L.Y."/>
            <person name="Li J."/>
            <person name="Zhao F."/>
            <person name="Cao W.C."/>
        </authorList>
    </citation>
    <scope>NUCLEOTIDE SEQUENCE [LARGE SCALE GENOMIC DNA]</scope>
    <source>
        <strain evidence="1">Iper-2018</strain>
    </source>
</reference>
<comment type="caution">
    <text evidence="1">The sequence shown here is derived from an EMBL/GenBank/DDBJ whole genome shotgun (WGS) entry which is preliminary data.</text>
</comment>
<accession>A0AC60PUI3</accession>
<evidence type="ECO:0000313" key="2">
    <source>
        <dbReference type="Proteomes" id="UP000805193"/>
    </source>
</evidence>